<protein>
    <submittedName>
        <fullName evidence="10">Sugar ABC transporter permease</fullName>
    </submittedName>
</protein>
<comment type="similarity">
    <text evidence="7">Belongs to the binding-protein-dependent transport system permease family.</text>
</comment>
<dbReference type="PANTHER" id="PTHR32243">
    <property type="entry name" value="MALTOSE TRANSPORT SYSTEM PERMEASE-RELATED"/>
    <property type="match status" value="1"/>
</dbReference>
<dbReference type="InterPro" id="IPR000515">
    <property type="entry name" value="MetI-like"/>
</dbReference>
<feature type="transmembrane region" description="Helical" evidence="7">
    <location>
        <begin position="257"/>
        <end position="280"/>
    </location>
</feature>
<evidence type="ECO:0000259" key="9">
    <source>
        <dbReference type="PROSITE" id="PS50928"/>
    </source>
</evidence>
<organism evidence="10 11">
    <name type="scientific">Pandoraea anhela</name>
    <dbReference type="NCBI Taxonomy" id="2508295"/>
    <lineage>
        <taxon>Bacteria</taxon>
        <taxon>Pseudomonadati</taxon>
        <taxon>Pseudomonadota</taxon>
        <taxon>Betaproteobacteria</taxon>
        <taxon>Burkholderiales</taxon>
        <taxon>Burkholderiaceae</taxon>
        <taxon>Pandoraea</taxon>
    </lineage>
</organism>
<evidence type="ECO:0000313" key="11">
    <source>
        <dbReference type="Proteomes" id="UP000406256"/>
    </source>
</evidence>
<evidence type="ECO:0000256" key="5">
    <source>
        <dbReference type="ARBA" id="ARBA00022989"/>
    </source>
</evidence>
<keyword evidence="11" id="KW-1185">Reference proteome</keyword>
<dbReference type="Proteomes" id="UP000406256">
    <property type="component" value="Unassembled WGS sequence"/>
</dbReference>
<gene>
    <name evidence="10" type="ORF">PAN31108_03646</name>
</gene>
<dbReference type="CDD" id="cd06261">
    <property type="entry name" value="TM_PBP2"/>
    <property type="match status" value="1"/>
</dbReference>
<feature type="region of interest" description="Disordered" evidence="8">
    <location>
        <begin position="1"/>
        <end position="32"/>
    </location>
</feature>
<reference evidence="10 11" key="1">
    <citation type="submission" date="2019-08" db="EMBL/GenBank/DDBJ databases">
        <authorList>
            <person name="Peeters C."/>
        </authorList>
    </citation>
    <scope>NUCLEOTIDE SEQUENCE [LARGE SCALE GENOMIC DNA]</scope>
    <source>
        <strain evidence="10 11">LMG 31108</strain>
    </source>
</reference>
<dbReference type="Gene3D" id="1.10.3720.10">
    <property type="entry name" value="MetI-like"/>
    <property type="match status" value="1"/>
</dbReference>
<keyword evidence="2 7" id="KW-0813">Transport</keyword>
<dbReference type="GO" id="GO:0055085">
    <property type="term" value="P:transmembrane transport"/>
    <property type="evidence" value="ECO:0007669"/>
    <property type="project" value="InterPro"/>
</dbReference>
<keyword evidence="4 7" id="KW-0812">Transmembrane</keyword>
<proteinExistence type="inferred from homology"/>
<feature type="transmembrane region" description="Helical" evidence="7">
    <location>
        <begin position="153"/>
        <end position="174"/>
    </location>
</feature>
<name>A0A5E4X4W9_9BURK</name>
<dbReference type="PANTHER" id="PTHR32243:SF18">
    <property type="entry name" value="INNER MEMBRANE ABC TRANSPORTER PERMEASE PROTEIN YCJP"/>
    <property type="match status" value="1"/>
</dbReference>
<feature type="transmembrane region" description="Helical" evidence="7">
    <location>
        <begin position="186"/>
        <end position="208"/>
    </location>
</feature>
<keyword evidence="5 7" id="KW-1133">Transmembrane helix</keyword>
<dbReference type="SUPFAM" id="SSF161098">
    <property type="entry name" value="MetI-like"/>
    <property type="match status" value="1"/>
</dbReference>
<sequence>MSRVMKAGAASDAPPASLSSPSSPSSPWSPGSPSSLSSPASFSCPAALRRTGQRAALWTLRVTALVLMLLPCLWMLGAAFTPSLERLDHPLALWPQAPTLQHFQTVWESGIGRQVLNSLLVSAGTTLLSLTLAFPAAYALVRLRFPGRLDVAFLMLVLAVKLMPPITVAVPLFSLAKTLHLLDSTVGLMLAYQVYTLPLSIWMLLSFVREIPVDYDEAACIDGAGLCQRLVHIMLPLCAPGLVATAIFVLIAAWNEFLLALLFVSSPSRFTLPLAVAGYVTENGIDWGDLMSVGMIASLPTLAVAGYVQRYLLHGFSGGLK</sequence>
<dbReference type="InterPro" id="IPR050901">
    <property type="entry name" value="BP-dep_ABC_trans_perm"/>
</dbReference>
<dbReference type="GO" id="GO:0005886">
    <property type="term" value="C:plasma membrane"/>
    <property type="evidence" value="ECO:0007669"/>
    <property type="project" value="UniProtKB-SubCell"/>
</dbReference>
<evidence type="ECO:0000256" key="7">
    <source>
        <dbReference type="RuleBase" id="RU363032"/>
    </source>
</evidence>
<feature type="compositionally biased region" description="Low complexity" evidence="8">
    <location>
        <begin position="7"/>
        <end position="32"/>
    </location>
</feature>
<evidence type="ECO:0000313" key="10">
    <source>
        <dbReference type="EMBL" id="VVE31316.1"/>
    </source>
</evidence>
<dbReference type="PROSITE" id="PS50928">
    <property type="entry name" value="ABC_TM1"/>
    <property type="match status" value="1"/>
</dbReference>
<feature type="transmembrane region" description="Helical" evidence="7">
    <location>
        <begin position="119"/>
        <end position="141"/>
    </location>
</feature>
<evidence type="ECO:0000256" key="3">
    <source>
        <dbReference type="ARBA" id="ARBA00022475"/>
    </source>
</evidence>
<feature type="transmembrane region" description="Helical" evidence="7">
    <location>
        <begin position="58"/>
        <end position="80"/>
    </location>
</feature>
<accession>A0A5E4X4W9</accession>
<keyword evidence="6 7" id="KW-0472">Membrane</keyword>
<dbReference type="InterPro" id="IPR035906">
    <property type="entry name" value="MetI-like_sf"/>
</dbReference>
<dbReference type="Pfam" id="PF00528">
    <property type="entry name" value="BPD_transp_1"/>
    <property type="match status" value="1"/>
</dbReference>
<evidence type="ECO:0000256" key="8">
    <source>
        <dbReference type="SAM" id="MobiDB-lite"/>
    </source>
</evidence>
<evidence type="ECO:0000256" key="1">
    <source>
        <dbReference type="ARBA" id="ARBA00004651"/>
    </source>
</evidence>
<evidence type="ECO:0000256" key="4">
    <source>
        <dbReference type="ARBA" id="ARBA00022692"/>
    </source>
</evidence>
<evidence type="ECO:0000256" key="6">
    <source>
        <dbReference type="ARBA" id="ARBA00023136"/>
    </source>
</evidence>
<keyword evidence="3" id="KW-1003">Cell membrane</keyword>
<feature type="transmembrane region" description="Helical" evidence="7">
    <location>
        <begin position="229"/>
        <end position="251"/>
    </location>
</feature>
<evidence type="ECO:0000256" key="2">
    <source>
        <dbReference type="ARBA" id="ARBA00022448"/>
    </source>
</evidence>
<comment type="subcellular location">
    <subcellularLocation>
        <location evidence="1 7">Cell membrane</location>
        <topology evidence="1 7">Multi-pass membrane protein</topology>
    </subcellularLocation>
</comment>
<feature type="transmembrane region" description="Helical" evidence="7">
    <location>
        <begin position="287"/>
        <end position="308"/>
    </location>
</feature>
<feature type="domain" description="ABC transmembrane type-1" evidence="9">
    <location>
        <begin position="115"/>
        <end position="308"/>
    </location>
</feature>
<dbReference type="EMBL" id="CABPSB010000014">
    <property type="protein sequence ID" value="VVE31316.1"/>
    <property type="molecule type" value="Genomic_DNA"/>
</dbReference>
<dbReference type="AlphaFoldDB" id="A0A5E4X4W9"/>